<sequence>MKMLSFDISDELYEALQQKATLEHKKVEEIALTWLTEHAPKQLPPLSEAESQAVWDRLLSHAGAASLGRPTGTDNEQIDIDLARDYDSPHEDA</sequence>
<organism evidence="2 3">
    <name type="scientific">Entotheonella factor</name>
    <dbReference type="NCBI Taxonomy" id="1429438"/>
    <lineage>
        <taxon>Bacteria</taxon>
        <taxon>Pseudomonadati</taxon>
        <taxon>Nitrospinota/Tectimicrobiota group</taxon>
        <taxon>Candidatus Tectimicrobiota</taxon>
        <taxon>Candidatus Entotheonellia</taxon>
        <taxon>Candidatus Entotheonellales</taxon>
        <taxon>Candidatus Entotheonellaceae</taxon>
        <taxon>Candidatus Entotheonella</taxon>
    </lineage>
</organism>
<evidence type="ECO:0000313" key="3">
    <source>
        <dbReference type="Proteomes" id="UP000019141"/>
    </source>
</evidence>
<reference evidence="2 3" key="1">
    <citation type="journal article" date="2014" name="Nature">
        <title>An environmental bacterial taxon with a large and distinct metabolic repertoire.</title>
        <authorList>
            <person name="Wilson M.C."/>
            <person name="Mori T."/>
            <person name="Ruckert C."/>
            <person name="Uria A.R."/>
            <person name="Helf M.J."/>
            <person name="Takada K."/>
            <person name="Gernert C."/>
            <person name="Steffens U.A."/>
            <person name="Heycke N."/>
            <person name="Schmitt S."/>
            <person name="Rinke C."/>
            <person name="Helfrich E.J."/>
            <person name="Brachmann A.O."/>
            <person name="Gurgui C."/>
            <person name="Wakimoto T."/>
            <person name="Kracht M."/>
            <person name="Crusemann M."/>
            <person name="Hentschel U."/>
            <person name="Abe I."/>
            <person name="Matsunaga S."/>
            <person name="Kalinowski J."/>
            <person name="Takeyama H."/>
            <person name="Piel J."/>
        </authorList>
    </citation>
    <scope>NUCLEOTIDE SEQUENCE [LARGE SCALE GENOMIC DNA]</scope>
    <source>
        <strain evidence="3">TSY1</strain>
    </source>
</reference>
<protein>
    <recommendedName>
        <fullName evidence="4">Antitoxin</fullName>
    </recommendedName>
</protein>
<evidence type="ECO:0000256" key="1">
    <source>
        <dbReference type="SAM" id="MobiDB-lite"/>
    </source>
</evidence>
<evidence type="ECO:0008006" key="4">
    <source>
        <dbReference type="Google" id="ProtNLM"/>
    </source>
</evidence>
<comment type="caution">
    <text evidence="2">The sequence shown here is derived from an EMBL/GenBank/DDBJ whole genome shotgun (WGS) entry which is preliminary data.</text>
</comment>
<feature type="compositionally biased region" description="Basic and acidic residues" evidence="1">
    <location>
        <begin position="81"/>
        <end position="93"/>
    </location>
</feature>
<feature type="region of interest" description="Disordered" evidence="1">
    <location>
        <begin position="65"/>
        <end position="93"/>
    </location>
</feature>
<evidence type="ECO:0000313" key="2">
    <source>
        <dbReference type="EMBL" id="ETW97072.1"/>
    </source>
</evidence>
<name>W4LGD9_ENTF1</name>
<accession>W4LGD9</accession>
<gene>
    <name evidence="2" type="ORF">ETSY1_24090</name>
</gene>
<dbReference type="AlphaFoldDB" id="W4LGD9"/>
<dbReference type="Proteomes" id="UP000019141">
    <property type="component" value="Unassembled WGS sequence"/>
</dbReference>
<proteinExistence type="predicted"/>
<keyword evidence="3" id="KW-1185">Reference proteome</keyword>
<dbReference type="HOGENOM" id="CLU_2448171_0_0_7"/>
<dbReference type="EMBL" id="AZHW01000708">
    <property type="protein sequence ID" value="ETW97072.1"/>
    <property type="molecule type" value="Genomic_DNA"/>
</dbReference>